<dbReference type="Gene3D" id="3.40.50.300">
    <property type="entry name" value="P-loop containing nucleotide triphosphate hydrolases"/>
    <property type="match status" value="1"/>
</dbReference>
<dbReference type="SUPFAM" id="SSF52540">
    <property type="entry name" value="P-loop containing nucleoside triphosphate hydrolases"/>
    <property type="match status" value="1"/>
</dbReference>
<comment type="similarity">
    <text evidence="2">Belongs to the VirD4/TraG family.</text>
</comment>
<evidence type="ECO:0000256" key="1">
    <source>
        <dbReference type="ARBA" id="ARBA00004651"/>
    </source>
</evidence>
<proteinExistence type="inferred from homology"/>
<evidence type="ECO:0008006" key="9">
    <source>
        <dbReference type="Google" id="ProtNLM"/>
    </source>
</evidence>
<dbReference type="Proteomes" id="UP000324996">
    <property type="component" value="Unassembled WGS sequence"/>
</dbReference>
<evidence type="ECO:0000256" key="4">
    <source>
        <dbReference type="ARBA" id="ARBA00022692"/>
    </source>
</evidence>
<dbReference type="AlphaFoldDB" id="A0A5A7N9Y9"/>
<protein>
    <recommendedName>
        <fullName evidence="9">TraD/TraG TraM recognition site domain-containing protein</fullName>
    </recommendedName>
</protein>
<evidence type="ECO:0000256" key="5">
    <source>
        <dbReference type="ARBA" id="ARBA00022989"/>
    </source>
</evidence>
<dbReference type="PANTHER" id="PTHR37937:SF1">
    <property type="entry name" value="CONJUGATIVE TRANSFER: DNA TRANSPORT"/>
    <property type="match status" value="1"/>
</dbReference>
<evidence type="ECO:0000256" key="2">
    <source>
        <dbReference type="ARBA" id="ARBA00008806"/>
    </source>
</evidence>
<comment type="subcellular location">
    <subcellularLocation>
        <location evidence="1">Cell membrane</location>
        <topology evidence="1">Multi-pass membrane protein</topology>
    </subcellularLocation>
</comment>
<accession>A0A5A7N9Y9</accession>
<reference evidence="7 8" key="1">
    <citation type="submission" date="2019-09" db="EMBL/GenBank/DDBJ databases">
        <title>NBRP : Genome information of microbial organism related human and environment.</title>
        <authorList>
            <person name="Hattori M."/>
            <person name="Oshima K."/>
            <person name="Inaba H."/>
            <person name="Suda W."/>
            <person name="Sakamoto M."/>
            <person name="Iino T."/>
            <person name="Kitahara M."/>
            <person name="Oshida Y."/>
            <person name="Iida T."/>
            <person name="Kudo T."/>
            <person name="Itoh T."/>
            <person name="Ohkuma M."/>
        </authorList>
    </citation>
    <scope>NUCLEOTIDE SEQUENCE [LARGE SCALE GENOMIC DNA]</scope>
    <source>
        <strain evidence="7 8">Q-1</strain>
    </source>
</reference>
<sequence>MRDLLALAVARNAGNRNFILDPRGEIASVTMVNFVMTRSFLYCWNPTGMRGLPQHRMNPLDILKLDDPHFHADCKFIAESLIPASGSSSGRYFELRAREWVENILKMLVERDGGVTFPALYRVINWIESDTSRWADCLEFMLRSSMDSVRRTASEMLTKQQESEKEFGSIIGELYAYLNFLDDPILQSSLERADASLTDTCNANQASSWAINVPIEYVQLWSPILRTMFTVQMLYKSRAPSAPPINMIIDEAGQLGSFEALLRAFTFGRGAGVRTWALFQDVGQIVRNYGAPALQGFMGSAALRQFFGVRDYQTAQMVSSMLGTETLEYDDHLRQADARRQKRHAAMSIMNGGDPFSTFADMKYHAFAEDHRTKQARALMMPEEVLAMPEDRQILFVSGKDLKPIYGEKHPYYTRGDFAGRFLPNPFHPPHDSVLIPSRWGQRHARIITEPVPQQFAHYPQYASGHWSYVEGYRPS</sequence>
<keyword evidence="3" id="KW-1003">Cell membrane</keyword>
<dbReference type="GO" id="GO:0005886">
    <property type="term" value="C:plasma membrane"/>
    <property type="evidence" value="ECO:0007669"/>
    <property type="project" value="UniProtKB-SubCell"/>
</dbReference>
<dbReference type="InterPro" id="IPR051539">
    <property type="entry name" value="T4SS-coupling_protein"/>
</dbReference>
<dbReference type="CDD" id="cd01127">
    <property type="entry name" value="TrwB_TraG_TraD_VirD4"/>
    <property type="match status" value="1"/>
</dbReference>
<organism evidence="7 8">
    <name type="scientific">Iodidimonas nitroreducens</name>
    <dbReference type="NCBI Taxonomy" id="1236968"/>
    <lineage>
        <taxon>Bacteria</taxon>
        <taxon>Pseudomonadati</taxon>
        <taxon>Pseudomonadota</taxon>
        <taxon>Alphaproteobacteria</taxon>
        <taxon>Iodidimonadales</taxon>
        <taxon>Iodidimonadaceae</taxon>
        <taxon>Iodidimonas</taxon>
    </lineage>
</organism>
<evidence type="ECO:0000256" key="3">
    <source>
        <dbReference type="ARBA" id="ARBA00022475"/>
    </source>
</evidence>
<name>A0A5A7N9Y9_9PROT</name>
<comment type="caution">
    <text evidence="7">The sequence shown here is derived from an EMBL/GenBank/DDBJ whole genome shotgun (WGS) entry which is preliminary data.</text>
</comment>
<evidence type="ECO:0000313" key="7">
    <source>
        <dbReference type="EMBL" id="GER05183.1"/>
    </source>
</evidence>
<keyword evidence="6" id="KW-0472">Membrane</keyword>
<keyword evidence="4" id="KW-0812">Transmembrane</keyword>
<evidence type="ECO:0000313" key="8">
    <source>
        <dbReference type="Proteomes" id="UP000324996"/>
    </source>
</evidence>
<keyword evidence="8" id="KW-1185">Reference proteome</keyword>
<evidence type="ECO:0000256" key="6">
    <source>
        <dbReference type="ARBA" id="ARBA00023136"/>
    </source>
</evidence>
<dbReference type="Pfam" id="PF02534">
    <property type="entry name" value="T4SS-DNA_transf"/>
    <property type="match status" value="2"/>
</dbReference>
<gene>
    <name evidence="7" type="ORF">JCM17846_28650</name>
</gene>
<dbReference type="InterPro" id="IPR027417">
    <property type="entry name" value="P-loop_NTPase"/>
</dbReference>
<keyword evidence="5" id="KW-1133">Transmembrane helix</keyword>
<dbReference type="EMBL" id="BKCN01000019">
    <property type="protein sequence ID" value="GER05183.1"/>
    <property type="molecule type" value="Genomic_DNA"/>
</dbReference>
<dbReference type="InterPro" id="IPR003688">
    <property type="entry name" value="TraG/VirD4"/>
</dbReference>
<dbReference type="PANTHER" id="PTHR37937">
    <property type="entry name" value="CONJUGATIVE TRANSFER: DNA TRANSPORT"/>
    <property type="match status" value="1"/>
</dbReference>